<dbReference type="InterPro" id="IPR004358">
    <property type="entry name" value="Sig_transdc_His_kin-like_C"/>
</dbReference>
<reference evidence="11" key="1">
    <citation type="submission" date="2019-04" db="EMBL/GenBank/DDBJ databases">
        <title>Evolution of Biomass-Degrading Anaerobic Consortia Revealed by Metagenomics.</title>
        <authorList>
            <person name="Peng X."/>
        </authorList>
    </citation>
    <scope>NUCLEOTIDE SEQUENCE</scope>
    <source>
        <strain evidence="11">SIG242</strain>
    </source>
</reference>
<evidence type="ECO:0000256" key="9">
    <source>
        <dbReference type="SAM" id="Coils"/>
    </source>
</evidence>
<dbReference type="Gene3D" id="1.10.287.130">
    <property type="match status" value="1"/>
</dbReference>
<dbReference type="PRINTS" id="PR00344">
    <property type="entry name" value="BCTRLSENSOR"/>
</dbReference>
<dbReference type="InterPro" id="IPR036890">
    <property type="entry name" value="HATPase_C_sf"/>
</dbReference>
<keyword evidence="4" id="KW-0808">Transferase</keyword>
<dbReference type="GO" id="GO:0005524">
    <property type="term" value="F:ATP binding"/>
    <property type="evidence" value="ECO:0007669"/>
    <property type="project" value="UniProtKB-KW"/>
</dbReference>
<dbReference type="SMART" id="SM00388">
    <property type="entry name" value="HisKA"/>
    <property type="match status" value="1"/>
</dbReference>
<dbReference type="CDD" id="cd00082">
    <property type="entry name" value="HisKA"/>
    <property type="match status" value="1"/>
</dbReference>
<dbReference type="SUPFAM" id="SSF47384">
    <property type="entry name" value="Homodimeric domain of signal transducing histidine kinase"/>
    <property type="match status" value="1"/>
</dbReference>
<dbReference type="Proteomes" id="UP000772151">
    <property type="component" value="Unassembled WGS sequence"/>
</dbReference>
<dbReference type="Gene3D" id="1.25.40.10">
    <property type="entry name" value="Tetratricopeptide repeat domain"/>
    <property type="match status" value="1"/>
</dbReference>
<dbReference type="InterPro" id="IPR003594">
    <property type="entry name" value="HATPase_dom"/>
</dbReference>
<keyword evidence="8" id="KW-0902">Two-component regulatory system</keyword>
<keyword evidence="3" id="KW-0597">Phosphoprotein</keyword>
<dbReference type="SUPFAM" id="SSF48452">
    <property type="entry name" value="TPR-like"/>
    <property type="match status" value="1"/>
</dbReference>
<organism evidence="11 12">
    <name type="scientific">Selenomonas ruminantium</name>
    <dbReference type="NCBI Taxonomy" id="971"/>
    <lineage>
        <taxon>Bacteria</taxon>
        <taxon>Bacillati</taxon>
        <taxon>Bacillota</taxon>
        <taxon>Negativicutes</taxon>
        <taxon>Selenomonadales</taxon>
        <taxon>Selenomonadaceae</taxon>
        <taxon>Selenomonas</taxon>
    </lineage>
</organism>
<gene>
    <name evidence="11" type="ORF">E7203_08705</name>
</gene>
<dbReference type="Gene3D" id="3.30.565.10">
    <property type="entry name" value="Histidine kinase-like ATPase, C-terminal domain"/>
    <property type="match status" value="1"/>
</dbReference>
<dbReference type="InterPro" id="IPR005467">
    <property type="entry name" value="His_kinase_dom"/>
</dbReference>
<dbReference type="InterPro" id="IPR003661">
    <property type="entry name" value="HisK_dim/P_dom"/>
</dbReference>
<sequence>MLSRYQISQSIMTYRKEGDFEKAAEEADKGIALYPQDNFYYKIKGDLLLEQRIYTKAADAYKDFLEHLNESKLQYFRHFAKFWKFYSQSVDYVEKNKLYQDIKDRANNDKYNTLVCRELVRLFWNEKIETDVSFEYVIKKNNKHFVKWLRNHEESKQLWEMYCFLFWLNESIVMDVLKIENNRCVVRNVLYTVSVMERFGLYKEGVELVSWFLKRSSDEVAVRSLFRLCRKIGSYEAADKYLSANPNIVDKAKFNIQYELFYYYLSSGDEEHLQKTLRCLRQSANDSIPISRTVQNFYIQLGKFDDAQDMQKNISKLRAKKEYSKTAEGEAEAIEATEGVLYTFKNIVTEQEHARQLIAVKELLRGFSHELGQPITNIRYGIQLYQMKMERHMESVEELNALLDNILKQTERLHRLLNIFSPIVDGKNGNMFFNCINNIHQVFEDMRPRLEKLGICYDITGVESFIVYGDPVKFDQVFYNLVANSADELVNKLGFKQILVNAAMSGDRLRISFRDNGKGIPKEICRKIFHPFFSTKNKNFSDGGTGLGLYIVWNIIKMYGGSIYVNSKCLGGAEFIIIMNKGEVKDVPDTYNRR</sequence>
<dbReference type="EMBL" id="SVCA01000007">
    <property type="protein sequence ID" value="MBE6085512.1"/>
    <property type="molecule type" value="Genomic_DNA"/>
</dbReference>
<dbReference type="SMART" id="SM00387">
    <property type="entry name" value="HATPase_c"/>
    <property type="match status" value="1"/>
</dbReference>
<protein>
    <recommendedName>
        <fullName evidence="2">histidine kinase</fullName>
        <ecNumber evidence="2">2.7.13.3</ecNumber>
    </recommendedName>
</protein>
<dbReference type="Pfam" id="PF02518">
    <property type="entry name" value="HATPase_c"/>
    <property type="match status" value="1"/>
</dbReference>
<dbReference type="PROSITE" id="PS50109">
    <property type="entry name" value="HIS_KIN"/>
    <property type="match status" value="1"/>
</dbReference>
<evidence type="ECO:0000256" key="1">
    <source>
        <dbReference type="ARBA" id="ARBA00000085"/>
    </source>
</evidence>
<keyword evidence="7" id="KW-0067">ATP-binding</keyword>
<evidence type="ECO:0000256" key="8">
    <source>
        <dbReference type="ARBA" id="ARBA00023012"/>
    </source>
</evidence>
<evidence type="ECO:0000259" key="10">
    <source>
        <dbReference type="PROSITE" id="PS50109"/>
    </source>
</evidence>
<name>A0A927ZPD8_SELRU</name>
<dbReference type="PANTHER" id="PTHR43065">
    <property type="entry name" value="SENSOR HISTIDINE KINASE"/>
    <property type="match status" value="1"/>
</dbReference>
<comment type="caution">
    <text evidence="11">The sequence shown here is derived from an EMBL/GenBank/DDBJ whole genome shotgun (WGS) entry which is preliminary data.</text>
</comment>
<evidence type="ECO:0000256" key="7">
    <source>
        <dbReference type="ARBA" id="ARBA00022840"/>
    </source>
</evidence>
<dbReference type="RefSeq" id="WP_303669614.1">
    <property type="nucleotide sequence ID" value="NZ_SVCA01000007.1"/>
</dbReference>
<dbReference type="InterPro" id="IPR011990">
    <property type="entry name" value="TPR-like_helical_dom_sf"/>
</dbReference>
<evidence type="ECO:0000256" key="4">
    <source>
        <dbReference type="ARBA" id="ARBA00022679"/>
    </source>
</evidence>
<evidence type="ECO:0000313" key="12">
    <source>
        <dbReference type="Proteomes" id="UP000772151"/>
    </source>
</evidence>
<keyword evidence="9" id="KW-0175">Coiled coil</keyword>
<evidence type="ECO:0000313" key="11">
    <source>
        <dbReference type="EMBL" id="MBE6085512.1"/>
    </source>
</evidence>
<dbReference type="PANTHER" id="PTHR43065:SF46">
    <property type="entry name" value="C4-DICARBOXYLATE TRANSPORT SENSOR PROTEIN DCTB"/>
    <property type="match status" value="1"/>
</dbReference>
<keyword evidence="5" id="KW-0547">Nucleotide-binding</keyword>
<feature type="coiled-coil region" evidence="9">
    <location>
        <begin position="382"/>
        <end position="416"/>
    </location>
</feature>
<dbReference type="InterPro" id="IPR036097">
    <property type="entry name" value="HisK_dim/P_sf"/>
</dbReference>
<dbReference type="SUPFAM" id="SSF55874">
    <property type="entry name" value="ATPase domain of HSP90 chaperone/DNA topoisomerase II/histidine kinase"/>
    <property type="match status" value="1"/>
</dbReference>
<evidence type="ECO:0000256" key="6">
    <source>
        <dbReference type="ARBA" id="ARBA00022777"/>
    </source>
</evidence>
<keyword evidence="6" id="KW-0418">Kinase</keyword>
<comment type="catalytic activity">
    <reaction evidence="1">
        <text>ATP + protein L-histidine = ADP + protein N-phospho-L-histidine.</text>
        <dbReference type="EC" id="2.7.13.3"/>
    </reaction>
</comment>
<dbReference type="EC" id="2.7.13.3" evidence="2"/>
<evidence type="ECO:0000256" key="2">
    <source>
        <dbReference type="ARBA" id="ARBA00012438"/>
    </source>
</evidence>
<evidence type="ECO:0000256" key="3">
    <source>
        <dbReference type="ARBA" id="ARBA00022553"/>
    </source>
</evidence>
<proteinExistence type="predicted"/>
<accession>A0A927ZPD8</accession>
<evidence type="ECO:0000256" key="5">
    <source>
        <dbReference type="ARBA" id="ARBA00022741"/>
    </source>
</evidence>
<dbReference type="GO" id="GO:0000155">
    <property type="term" value="F:phosphorelay sensor kinase activity"/>
    <property type="evidence" value="ECO:0007669"/>
    <property type="project" value="InterPro"/>
</dbReference>
<dbReference type="AlphaFoldDB" id="A0A927ZPD8"/>
<feature type="domain" description="Histidine kinase" evidence="10">
    <location>
        <begin position="366"/>
        <end position="583"/>
    </location>
</feature>